<dbReference type="AlphaFoldDB" id="A0A7W3LWB1"/>
<dbReference type="Proteomes" id="UP000572680">
    <property type="component" value="Unassembled WGS sequence"/>
</dbReference>
<keyword evidence="5" id="KW-1185">Reference proteome</keyword>
<feature type="domain" description="HTH luxR-type" evidence="3">
    <location>
        <begin position="804"/>
        <end position="869"/>
    </location>
</feature>
<dbReference type="RefSeq" id="WP_182847481.1">
    <property type="nucleotide sequence ID" value="NZ_JACJIA010000012.1"/>
</dbReference>
<dbReference type="PANTHER" id="PTHR16305:SF35">
    <property type="entry name" value="TRANSCRIPTIONAL ACTIVATOR DOMAIN"/>
    <property type="match status" value="1"/>
</dbReference>
<accession>A0A7W3LWB1</accession>
<evidence type="ECO:0000313" key="5">
    <source>
        <dbReference type="Proteomes" id="UP000572680"/>
    </source>
</evidence>
<dbReference type="Gene3D" id="1.10.10.10">
    <property type="entry name" value="Winged helix-like DNA-binding domain superfamily/Winged helix DNA-binding domain"/>
    <property type="match status" value="1"/>
</dbReference>
<dbReference type="PANTHER" id="PTHR16305">
    <property type="entry name" value="TESTICULAR SOLUBLE ADENYLYL CYCLASE"/>
    <property type="match status" value="1"/>
</dbReference>
<dbReference type="GO" id="GO:0005737">
    <property type="term" value="C:cytoplasm"/>
    <property type="evidence" value="ECO:0007669"/>
    <property type="project" value="TreeGrafter"/>
</dbReference>
<protein>
    <submittedName>
        <fullName evidence="4">DNA-binding CsgD family transcriptional regulator</fullName>
    </submittedName>
</protein>
<dbReference type="GO" id="GO:0006355">
    <property type="term" value="P:regulation of DNA-templated transcription"/>
    <property type="evidence" value="ECO:0007669"/>
    <property type="project" value="InterPro"/>
</dbReference>
<dbReference type="SMART" id="SM00421">
    <property type="entry name" value="HTH_LUXR"/>
    <property type="match status" value="1"/>
</dbReference>
<dbReference type="InterPro" id="IPR041664">
    <property type="entry name" value="AAA_16"/>
</dbReference>
<dbReference type="InterPro" id="IPR000792">
    <property type="entry name" value="Tscrpt_reg_LuxR_C"/>
</dbReference>
<dbReference type="GO" id="GO:0004016">
    <property type="term" value="F:adenylate cyclase activity"/>
    <property type="evidence" value="ECO:0007669"/>
    <property type="project" value="TreeGrafter"/>
</dbReference>
<dbReference type="GO" id="GO:0003677">
    <property type="term" value="F:DNA binding"/>
    <property type="evidence" value="ECO:0007669"/>
    <property type="project" value="UniProtKB-KW"/>
</dbReference>
<dbReference type="SUPFAM" id="SSF52540">
    <property type="entry name" value="P-loop containing nucleoside triphosphate hydrolases"/>
    <property type="match status" value="1"/>
</dbReference>
<organism evidence="4 5">
    <name type="scientific">Actinomadura namibiensis</name>
    <dbReference type="NCBI Taxonomy" id="182080"/>
    <lineage>
        <taxon>Bacteria</taxon>
        <taxon>Bacillati</taxon>
        <taxon>Actinomycetota</taxon>
        <taxon>Actinomycetes</taxon>
        <taxon>Streptosporangiales</taxon>
        <taxon>Thermomonosporaceae</taxon>
        <taxon>Actinomadura</taxon>
    </lineage>
</organism>
<evidence type="ECO:0000313" key="4">
    <source>
        <dbReference type="EMBL" id="MBA8955474.1"/>
    </source>
</evidence>
<dbReference type="PROSITE" id="PS50043">
    <property type="entry name" value="HTH_LUXR_2"/>
    <property type="match status" value="1"/>
</dbReference>
<dbReference type="InterPro" id="IPR016032">
    <property type="entry name" value="Sig_transdc_resp-reg_C-effctor"/>
</dbReference>
<dbReference type="InterPro" id="IPR036388">
    <property type="entry name" value="WH-like_DNA-bd_sf"/>
</dbReference>
<name>A0A7W3LWB1_ACTNM</name>
<dbReference type="Pfam" id="PF13191">
    <property type="entry name" value="AAA_16"/>
    <property type="match status" value="1"/>
</dbReference>
<evidence type="ECO:0000256" key="2">
    <source>
        <dbReference type="ARBA" id="ARBA00022840"/>
    </source>
</evidence>
<sequence length="870" mass="92712">MLYGRDTQRTRIAALIDDARDRSRSGALVLRGEAGIGKSALLDWAAEYFGGAGEMLRATGFEAETAIAFAGLTQLLWPIRDRLPELPGPQADALCGALGVPGTRAEPGDPFTSGLAVLTLLADLAENGPVLCLVDDAQWLDRPSAEALLFAARRLSAEGVVVLFATREEGFTEAGLPEEHLERLGRADAERLLAGLDLSPSSRRRVIIESRGNPLALQEFGAAGPRAAGGHAPLPVTERVLAAFRRQIAALPERTRLMLLLLAAEGRGYMPAVLGAAERFGVGLADLEAAEQARLVEVTGTEVAFRHPLIRSAAYQAAPVARRIAVHEALYHSADDPSCRARHRAASTTSPDEDVAAELAGAGDLARRQSGYATAAYLYRQAAALTPGRGPRGRRLLLAAEAMLTAGDAAAAEEMAAAAERLTDDPAARARLAEVRAAVEHERGEPRAAARMLIDHAPDGDTQAMLRTAAVYAWTGGEAGAVRQAAALLDDGFLRGLALLVDDDPGGGMPLLAKAVADADRTHALHAAVILGADETARDLAAAQVARLRREGQVGALPMALQAQAQVLIAFGRHADARAAAAEAAALARDTGFGRRARRLDAVLARLAAIEGDEDRLAELTAHAPAPGGGHADAAHALLELGRGRHEAALRRLEEIAQGPRRHTMIAMVALADLVEAAVRAGRPDRARPALDRFAAWARAGEQAWALGVLARCEGLLADAEEPFAEAVRRHERATRPFERARTELLYGEWLRRHRRRSDARGPLRSALEIFERLRAAPWAERARTELRATGEQGGAPAAERATAADLLDRLTPQERQVVVLAAEGISSREIAAQLFLSPRTVEYHLYKAYPKLGISSRRELSQLVPEPAG</sequence>
<dbReference type="EMBL" id="JACJIA010000012">
    <property type="protein sequence ID" value="MBA8955474.1"/>
    <property type="molecule type" value="Genomic_DNA"/>
</dbReference>
<reference evidence="4 5" key="1">
    <citation type="submission" date="2020-08" db="EMBL/GenBank/DDBJ databases">
        <title>Genomic Encyclopedia of Type Strains, Phase IV (KMG-IV): sequencing the most valuable type-strain genomes for metagenomic binning, comparative biology and taxonomic classification.</title>
        <authorList>
            <person name="Goeker M."/>
        </authorList>
    </citation>
    <scope>NUCLEOTIDE SEQUENCE [LARGE SCALE GENOMIC DNA]</scope>
    <source>
        <strain evidence="4 5">DSM 44197</strain>
    </source>
</reference>
<proteinExistence type="predicted"/>
<keyword evidence="4" id="KW-0238">DNA-binding</keyword>
<dbReference type="CDD" id="cd06170">
    <property type="entry name" value="LuxR_C_like"/>
    <property type="match status" value="1"/>
</dbReference>
<dbReference type="Pfam" id="PF00196">
    <property type="entry name" value="GerE"/>
    <property type="match status" value="1"/>
</dbReference>
<keyword evidence="2" id="KW-0067">ATP-binding</keyword>
<evidence type="ECO:0000256" key="1">
    <source>
        <dbReference type="ARBA" id="ARBA00022741"/>
    </source>
</evidence>
<evidence type="ECO:0000259" key="3">
    <source>
        <dbReference type="PROSITE" id="PS50043"/>
    </source>
</evidence>
<dbReference type="GO" id="GO:0005524">
    <property type="term" value="F:ATP binding"/>
    <property type="evidence" value="ECO:0007669"/>
    <property type="project" value="UniProtKB-KW"/>
</dbReference>
<gene>
    <name evidence="4" type="ORF">HNR61_007150</name>
</gene>
<dbReference type="SUPFAM" id="SSF46894">
    <property type="entry name" value="C-terminal effector domain of the bipartite response regulators"/>
    <property type="match status" value="1"/>
</dbReference>
<dbReference type="PRINTS" id="PR00038">
    <property type="entry name" value="HTHLUXR"/>
</dbReference>
<comment type="caution">
    <text evidence="4">The sequence shown here is derived from an EMBL/GenBank/DDBJ whole genome shotgun (WGS) entry which is preliminary data.</text>
</comment>
<dbReference type="InterPro" id="IPR027417">
    <property type="entry name" value="P-loop_NTPase"/>
</dbReference>
<keyword evidence="1" id="KW-0547">Nucleotide-binding</keyword>